<evidence type="ECO:0000256" key="4">
    <source>
        <dbReference type="ARBA" id="ARBA00022692"/>
    </source>
</evidence>
<keyword evidence="4 7" id="KW-0812">Transmembrane</keyword>
<protein>
    <submittedName>
        <fullName evidence="9">Glucose/mannose transporter GlcP</fullName>
    </submittedName>
</protein>
<dbReference type="EMBL" id="MWBQ01000182">
    <property type="protein sequence ID" value="OQA55038.1"/>
    <property type="molecule type" value="Genomic_DNA"/>
</dbReference>
<evidence type="ECO:0000256" key="1">
    <source>
        <dbReference type="ARBA" id="ARBA00004127"/>
    </source>
</evidence>
<feature type="domain" description="Major facilitator superfamily (MFS) profile" evidence="8">
    <location>
        <begin position="6"/>
        <end position="384"/>
    </location>
</feature>
<accession>A0A1V5SKK4</accession>
<dbReference type="SUPFAM" id="SSF103473">
    <property type="entry name" value="MFS general substrate transporter"/>
    <property type="match status" value="1"/>
</dbReference>
<comment type="similarity">
    <text evidence="2">Belongs to the major facilitator superfamily.</text>
</comment>
<dbReference type="AlphaFoldDB" id="A0A1V5SKK4"/>
<feature type="transmembrane region" description="Helical" evidence="7">
    <location>
        <begin position="130"/>
        <end position="148"/>
    </location>
</feature>
<dbReference type="PANTHER" id="PTHR23514">
    <property type="entry name" value="BYPASS OF STOP CODON PROTEIN 6"/>
    <property type="match status" value="1"/>
</dbReference>
<dbReference type="PANTHER" id="PTHR23514:SF3">
    <property type="entry name" value="BYPASS OF STOP CODON PROTEIN 6"/>
    <property type="match status" value="1"/>
</dbReference>
<name>A0A1V5SKK4_9BACT</name>
<dbReference type="GO" id="GO:0022857">
    <property type="term" value="F:transmembrane transporter activity"/>
    <property type="evidence" value="ECO:0007669"/>
    <property type="project" value="InterPro"/>
</dbReference>
<dbReference type="Pfam" id="PF07690">
    <property type="entry name" value="MFS_1"/>
    <property type="match status" value="1"/>
</dbReference>
<dbReference type="InterPro" id="IPR036259">
    <property type="entry name" value="MFS_trans_sf"/>
</dbReference>
<evidence type="ECO:0000256" key="3">
    <source>
        <dbReference type="ARBA" id="ARBA00022448"/>
    </source>
</evidence>
<feature type="transmembrane region" description="Helical" evidence="7">
    <location>
        <begin position="12"/>
        <end position="32"/>
    </location>
</feature>
<dbReference type="InterPro" id="IPR051788">
    <property type="entry name" value="MFS_Transporter"/>
</dbReference>
<dbReference type="InterPro" id="IPR011701">
    <property type="entry name" value="MFS"/>
</dbReference>
<dbReference type="PROSITE" id="PS50850">
    <property type="entry name" value="MFS"/>
    <property type="match status" value="1"/>
</dbReference>
<evidence type="ECO:0000256" key="2">
    <source>
        <dbReference type="ARBA" id="ARBA00008335"/>
    </source>
</evidence>
<evidence type="ECO:0000313" key="9">
    <source>
        <dbReference type="EMBL" id="OQA55038.1"/>
    </source>
</evidence>
<feature type="transmembrane region" description="Helical" evidence="7">
    <location>
        <begin position="95"/>
        <end position="118"/>
    </location>
</feature>
<organism evidence="9">
    <name type="scientific">Candidatus Atribacter allofermentans</name>
    <dbReference type="NCBI Taxonomy" id="1852833"/>
    <lineage>
        <taxon>Bacteria</taxon>
        <taxon>Pseudomonadati</taxon>
        <taxon>Atribacterota</taxon>
        <taxon>Atribacteria</taxon>
        <taxon>Atribacterales</taxon>
        <taxon>Atribacteraceae</taxon>
        <taxon>Atribacter</taxon>
    </lineage>
</organism>
<dbReference type="InterPro" id="IPR001958">
    <property type="entry name" value="Tet-R_TetA/multi-R_MdtG-like"/>
</dbReference>
<evidence type="ECO:0000259" key="8">
    <source>
        <dbReference type="PROSITE" id="PS50850"/>
    </source>
</evidence>
<feature type="transmembrane region" description="Helical" evidence="7">
    <location>
        <begin position="72"/>
        <end position="89"/>
    </location>
</feature>
<dbReference type="GO" id="GO:0016020">
    <property type="term" value="C:membrane"/>
    <property type="evidence" value="ECO:0007669"/>
    <property type="project" value="TreeGrafter"/>
</dbReference>
<dbReference type="Proteomes" id="UP000485569">
    <property type="component" value="Unassembled WGS sequence"/>
</dbReference>
<keyword evidence="3" id="KW-0813">Transport</keyword>
<keyword evidence="5 7" id="KW-1133">Transmembrane helix</keyword>
<sequence length="396" mass="42533">MTFTKTHFVGYLGFISLGLANTIIGPAIPSLINEFGMGFSLVGVLFFVQGVFYFISVLSAGVASDFFGKKPFLLIGATLMASGLIAFILGRNEIILFFSVALIGTGLGALDGGLNGLFIDISGDQKGIGLGLLHMCFGIGALSGPLIFTFASTSLLNWRLAFLFTACFPILFFFLLFPIHLSKVDNEETIKLSDVAMLLKNRIIIQLILLLFVYVGAEQVIAGWLPTYLINTRNVSQSIGSFTLSLFFIGLTIGRLLTGLISEKVGYSRTLVLLSLGSAVFFLLIYTIQAINPIIILFILLGFFLSGIYPTVMAQAGSIFPQYSGTISGVLTAAGGIGGMLMPLGMGIASEYAGLHVGLFLPLVSTIIMFFLAVLSFNYIKKRKQIQSPGLTKVEP</sequence>
<feature type="transmembrane region" description="Helical" evidence="7">
    <location>
        <begin position="237"/>
        <end position="258"/>
    </location>
</feature>
<evidence type="ECO:0000256" key="7">
    <source>
        <dbReference type="SAM" id="Phobius"/>
    </source>
</evidence>
<proteinExistence type="inferred from homology"/>
<comment type="caution">
    <text evidence="9">The sequence shown here is derived from an EMBL/GenBank/DDBJ whole genome shotgun (WGS) entry which is preliminary data.</text>
</comment>
<feature type="transmembrane region" description="Helical" evidence="7">
    <location>
        <begin position="160"/>
        <end position="182"/>
    </location>
</feature>
<comment type="subcellular location">
    <subcellularLocation>
        <location evidence="1">Endomembrane system</location>
        <topology evidence="1">Multi-pass membrane protein</topology>
    </subcellularLocation>
</comment>
<dbReference type="GO" id="GO:0012505">
    <property type="term" value="C:endomembrane system"/>
    <property type="evidence" value="ECO:0007669"/>
    <property type="project" value="UniProtKB-SubCell"/>
</dbReference>
<feature type="transmembrane region" description="Helical" evidence="7">
    <location>
        <begin position="326"/>
        <end position="349"/>
    </location>
</feature>
<reference evidence="9" key="1">
    <citation type="submission" date="2017-02" db="EMBL/GenBank/DDBJ databases">
        <title>Delving into the versatile metabolic prowess of the omnipresent phylum Bacteroidetes.</title>
        <authorList>
            <person name="Nobu M.K."/>
            <person name="Mei R."/>
            <person name="Narihiro T."/>
            <person name="Kuroda K."/>
            <person name="Liu W.-T."/>
        </authorList>
    </citation>
    <scope>NUCLEOTIDE SEQUENCE</scope>
    <source>
        <strain evidence="9">ADurb.Bin276</strain>
    </source>
</reference>
<dbReference type="InterPro" id="IPR020846">
    <property type="entry name" value="MFS_dom"/>
</dbReference>
<feature type="transmembrane region" description="Helical" evidence="7">
    <location>
        <begin position="38"/>
        <end position="60"/>
    </location>
</feature>
<feature type="transmembrane region" description="Helical" evidence="7">
    <location>
        <begin position="203"/>
        <end position="225"/>
    </location>
</feature>
<feature type="transmembrane region" description="Helical" evidence="7">
    <location>
        <begin position="355"/>
        <end position="380"/>
    </location>
</feature>
<keyword evidence="6 7" id="KW-0472">Membrane</keyword>
<evidence type="ECO:0000256" key="6">
    <source>
        <dbReference type="ARBA" id="ARBA00023136"/>
    </source>
</evidence>
<feature type="transmembrane region" description="Helical" evidence="7">
    <location>
        <begin position="270"/>
        <end position="288"/>
    </location>
</feature>
<feature type="transmembrane region" description="Helical" evidence="7">
    <location>
        <begin position="294"/>
        <end position="314"/>
    </location>
</feature>
<gene>
    <name evidence="9" type="primary">glcP</name>
    <name evidence="9" type="ORF">BWY41_01791</name>
</gene>
<dbReference type="Gene3D" id="1.20.1250.20">
    <property type="entry name" value="MFS general substrate transporter like domains"/>
    <property type="match status" value="2"/>
</dbReference>
<dbReference type="PRINTS" id="PR01035">
    <property type="entry name" value="TCRTETA"/>
</dbReference>
<evidence type="ECO:0000256" key="5">
    <source>
        <dbReference type="ARBA" id="ARBA00022989"/>
    </source>
</evidence>